<proteinExistence type="predicted"/>
<reference evidence="2" key="2">
    <citation type="journal article" date="2015" name="Data Brief">
        <title>Shoot transcriptome of the giant reed, Arundo donax.</title>
        <authorList>
            <person name="Barrero R.A."/>
            <person name="Guerrero F.D."/>
            <person name="Moolhuijzen P."/>
            <person name="Goolsby J.A."/>
            <person name="Tidwell J."/>
            <person name="Bellgard S.E."/>
            <person name="Bellgard M.I."/>
        </authorList>
    </citation>
    <scope>NUCLEOTIDE SEQUENCE</scope>
    <source>
        <tissue evidence="2">Shoot tissue taken approximately 20 cm above the soil surface</tissue>
    </source>
</reference>
<dbReference type="AlphaFoldDB" id="A0A0A9APX4"/>
<dbReference type="EMBL" id="GBRH01245952">
    <property type="protein sequence ID" value="JAD51943.1"/>
    <property type="molecule type" value="Transcribed_RNA"/>
</dbReference>
<protein>
    <submittedName>
        <fullName evidence="2">Uncharacterized protein</fullName>
    </submittedName>
</protein>
<evidence type="ECO:0000313" key="2">
    <source>
        <dbReference type="EMBL" id="JAD51943.1"/>
    </source>
</evidence>
<accession>A0A0A9APX4</accession>
<organism evidence="2">
    <name type="scientific">Arundo donax</name>
    <name type="common">Giant reed</name>
    <name type="synonym">Donax arundinaceus</name>
    <dbReference type="NCBI Taxonomy" id="35708"/>
    <lineage>
        <taxon>Eukaryota</taxon>
        <taxon>Viridiplantae</taxon>
        <taxon>Streptophyta</taxon>
        <taxon>Embryophyta</taxon>
        <taxon>Tracheophyta</taxon>
        <taxon>Spermatophyta</taxon>
        <taxon>Magnoliopsida</taxon>
        <taxon>Liliopsida</taxon>
        <taxon>Poales</taxon>
        <taxon>Poaceae</taxon>
        <taxon>PACMAD clade</taxon>
        <taxon>Arundinoideae</taxon>
        <taxon>Arundineae</taxon>
        <taxon>Arundo</taxon>
    </lineage>
</organism>
<evidence type="ECO:0000256" key="1">
    <source>
        <dbReference type="SAM" id="Phobius"/>
    </source>
</evidence>
<reference evidence="2" key="1">
    <citation type="submission" date="2014-09" db="EMBL/GenBank/DDBJ databases">
        <authorList>
            <person name="Magalhaes I.L.F."/>
            <person name="Oliveira U."/>
            <person name="Santos F.R."/>
            <person name="Vidigal T.H.D.A."/>
            <person name="Brescovit A.D."/>
            <person name="Santos A.J."/>
        </authorList>
    </citation>
    <scope>NUCLEOTIDE SEQUENCE</scope>
    <source>
        <tissue evidence="2">Shoot tissue taken approximately 20 cm above the soil surface</tissue>
    </source>
</reference>
<name>A0A0A9APX4_ARUDO</name>
<feature type="transmembrane region" description="Helical" evidence="1">
    <location>
        <begin position="6"/>
        <end position="25"/>
    </location>
</feature>
<keyword evidence="1" id="KW-0472">Membrane</keyword>
<keyword evidence="1" id="KW-0812">Transmembrane</keyword>
<sequence length="38" mass="4208">MEAEHALISLLVGLLSTTCVTLSLLRHTLDKNFRIKLG</sequence>
<keyword evidence="1" id="KW-1133">Transmembrane helix</keyword>